<comment type="caution">
    <text evidence="5">The sequence shown here is derived from an EMBL/GenBank/DDBJ whole genome shotgun (WGS) entry which is preliminary data.</text>
</comment>
<dbReference type="GO" id="GO:0005524">
    <property type="term" value="F:ATP binding"/>
    <property type="evidence" value="ECO:0007669"/>
    <property type="project" value="UniProtKB-KW"/>
</dbReference>
<keyword evidence="5" id="KW-0670">Pyruvate</keyword>
<sequence>MIEILPLRVLTDEDTPIFGALNVALGKIKRSDFPVCDGIVINAPCFKLKAVLEHFDFGSREVFEQSLTLVKKEISSIAVPAVLEKETKGKKGYFLKGKTYKSVNSLWSALLSIWIDQIKQRLWNKGFYEGITENLEPLFTAFVKKVQGFGSASFDQFEDDTVVLVKSGKLHPSDYKKISDLVTLANKKLFIPHEYEWVIDAGVKFVGVKPHTPNQDTLTTQAVKINLNSVSSVVPVRETKSTVKVFFDLSSGFAIEKNIDGVYIASEKIFDLNLPSKSFDNLVFKIVEAAVTFPSSPVFLKLADKSEGMGKIRGALRLLHQKNLFEPLAEAVSFARHKKGLVNVHIVIPFVRGVNELLQIKRDLAVKKLSRKNSLQLWMEVCVPENIINMEEYLLAGIDGVVLNLNEQIAHLNGFDPKEEELSFYKNEVEGLIKFLEDPIRLLHKSKIPFIVCGSMALYPKVLEFLVEKGVWGIVVERFEAHSIRDLLHQTEKRMILRRM</sequence>
<dbReference type="PANTHER" id="PTHR43030">
    <property type="entry name" value="PHOSPHOENOLPYRUVATE SYNTHASE"/>
    <property type="match status" value="1"/>
</dbReference>
<dbReference type="EMBL" id="LBYB01000002">
    <property type="protein sequence ID" value="KKR42369.1"/>
    <property type="molecule type" value="Genomic_DNA"/>
</dbReference>
<keyword evidence="3" id="KW-0067">ATP-binding</keyword>
<feature type="domain" description="PEP-utilising enzyme C-terminal" evidence="4">
    <location>
        <begin position="312"/>
        <end position="491"/>
    </location>
</feature>
<dbReference type="PANTHER" id="PTHR43030:SF1">
    <property type="entry name" value="PHOSPHOENOLPYRUVATE SYNTHASE"/>
    <property type="match status" value="1"/>
</dbReference>
<evidence type="ECO:0000313" key="5">
    <source>
        <dbReference type="EMBL" id="KKR42369.1"/>
    </source>
</evidence>
<evidence type="ECO:0000256" key="2">
    <source>
        <dbReference type="ARBA" id="ARBA00022741"/>
    </source>
</evidence>
<proteinExistence type="inferred from homology"/>
<comment type="similarity">
    <text evidence="1">Belongs to the PEP-utilizing enzyme family.</text>
</comment>
<name>A0A0G0QPL5_9BACT</name>
<dbReference type="Gene3D" id="3.20.20.60">
    <property type="entry name" value="Phosphoenolpyruvate-binding domains"/>
    <property type="match status" value="1"/>
</dbReference>
<reference evidence="5 6" key="1">
    <citation type="journal article" date="2015" name="Nature">
        <title>rRNA introns, odd ribosomes, and small enigmatic genomes across a large radiation of phyla.</title>
        <authorList>
            <person name="Brown C.T."/>
            <person name="Hug L.A."/>
            <person name="Thomas B.C."/>
            <person name="Sharon I."/>
            <person name="Castelle C.J."/>
            <person name="Singh A."/>
            <person name="Wilkins M.J."/>
            <person name="Williams K.H."/>
            <person name="Banfield J.F."/>
        </authorList>
    </citation>
    <scope>NUCLEOTIDE SEQUENCE [LARGE SCALE GENOMIC DNA]</scope>
</reference>
<accession>A0A0G0QPL5</accession>
<dbReference type="InterPro" id="IPR040442">
    <property type="entry name" value="Pyrv_kinase-like_dom_sf"/>
</dbReference>
<dbReference type="Pfam" id="PF02896">
    <property type="entry name" value="PEP-utilizers_C"/>
    <property type="match status" value="1"/>
</dbReference>
<protein>
    <submittedName>
        <fullName evidence="5">Phosphoenolpyruvate synthase</fullName>
    </submittedName>
</protein>
<evidence type="ECO:0000256" key="3">
    <source>
        <dbReference type="ARBA" id="ARBA00022840"/>
    </source>
</evidence>
<dbReference type="InterPro" id="IPR000121">
    <property type="entry name" value="PEP_util_C"/>
</dbReference>
<dbReference type="InterPro" id="IPR015813">
    <property type="entry name" value="Pyrv/PenolPyrv_kinase-like_dom"/>
</dbReference>
<evidence type="ECO:0000259" key="4">
    <source>
        <dbReference type="Pfam" id="PF02896"/>
    </source>
</evidence>
<dbReference type="AlphaFoldDB" id="A0A0G0QPL5"/>
<evidence type="ECO:0000256" key="1">
    <source>
        <dbReference type="ARBA" id="ARBA00007837"/>
    </source>
</evidence>
<dbReference type="SUPFAM" id="SSF51621">
    <property type="entry name" value="Phosphoenolpyruvate/pyruvate domain"/>
    <property type="match status" value="1"/>
</dbReference>
<dbReference type="InterPro" id="IPR006319">
    <property type="entry name" value="PEP_synth"/>
</dbReference>
<organism evidence="5 6">
    <name type="scientific">Candidatus Daviesbacteria bacterium GW2011_GWC2_40_12</name>
    <dbReference type="NCBI Taxonomy" id="1618431"/>
    <lineage>
        <taxon>Bacteria</taxon>
        <taxon>Candidatus Daviesiibacteriota</taxon>
    </lineage>
</organism>
<dbReference type="GO" id="GO:0008986">
    <property type="term" value="F:pyruvate, water dikinase activity"/>
    <property type="evidence" value="ECO:0007669"/>
    <property type="project" value="InterPro"/>
</dbReference>
<gene>
    <name evidence="5" type="ORF">UT77_C0002G0022</name>
</gene>
<dbReference type="Proteomes" id="UP000034881">
    <property type="component" value="Unassembled WGS sequence"/>
</dbReference>
<keyword evidence="2" id="KW-0547">Nucleotide-binding</keyword>
<evidence type="ECO:0000313" key="6">
    <source>
        <dbReference type="Proteomes" id="UP000034881"/>
    </source>
</evidence>